<accession>A0A0F9GD37</accession>
<dbReference type="EMBL" id="LAZR01028924">
    <property type="protein sequence ID" value="KKL61092.1"/>
    <property type="molecule type" value="Genomic_DNA"/>
</dbReference>
<protein>
    <submittedName>
        <fullName evidence="1">Uncharacterized protein</fullName>
    </submittedName>
</protein>
<organism evidence="1">
    <name type="scientific">marine sediment metagenome</name>
    <dbReference type="NCBI Taxonomy" id="412755"/>
    <lineage>
        <taxon>unclassified sequences</taxon>
        <taxon>metagenomes</taxon>
        <taxon>ecological metagenomes</taxon>
    </lineage>
</organism>
<dbReference type="AlphaFoldDB" id="A0A0F9GD37"/>
<proteinExistence type="predicted"/>
<gene>
    <name evidence="1" type="ORF">LCGC14_2198790</name>
</gene>
<name>A0A0F9GD37_9ZZZZ</name>
<evidence type="ECO:0000313" key="1">
    <source>
        <dbReference type="EMBL" id="KKL61092.1"/>
    </source>
</evidence>
<reference evidence="1" key="1">
    <citation type="journal article" date="2015" name="Nature">
        <title>Complex archaea that bridge the gap between prokaryotes and eukaryotes.</title>
        <authorList>
            <person name="Spang A."/>
            <person name="Saw J.H."/>
            <person name="Jorgensen S.L."/>
            <person name="Zaremba-Niedzwiedzka K."/>
            <person name="Martijn J."/>
            <person name="Lind A.E."/>
            <person name="van Eijk R."/>
            <person name="Schleper C."/>
            <person name="Guy L."/>
            <person name="Ettema T.J."/>
        </authorList>
    </citation>
    <scope>NUCLEOTIDE SEQUENCE</scope>
</reference>
<comment type="caution">
    <text evidence="1">The sequence shown here is derived from an EMBL/GenBank/DDBJ whole genome shotgun (WGS) entry which is preliminary data.</text>
</comment>
<sequence>MTEGYDTNEPKSLGKATLTVSSLVVGLADATPSINSRAATVKRAIITCETDSVRWWPSDDPSSSDGHLMDASDALSFMASSYQHVLQSIRFIRVTGDAVLKISYFD</sequence>